<dbReference type="PANTHER" id="PTHR34209:SF3">
    <property type="entry name" value="RHODANESE_CELL CYCLE CONTROL PHOSPHATASE SUPERFAMILY PROTEIN"/>
    <property type="match status" value="1"/>
</dbReference>
<sequence>MTMVPVCSATTGCSSRSQISSLGGLQQLSLYRKTFEVRCVAEERVVFSLSSGNHLHGISFKTEVATSFYSNFIVGREQSGSMGFMKLHPYQNELCDNKWECLDNWSYPTGGINVPQYEGMGDLKFVASSSVSSREQELMDLTDRVIERTNIMPESVDAQNITTTDVIPDDPASVSDTLTIDSDSLSSVKTNIGDIFAGFSESINASVNKGETALKNSIDKITSSVTSALKGVNGAVDNTFSKVTSSVDQMGESADNKFTGFSNALKEASNKVGAITVDVLRHAIVQIEDSLNQGATFVVYAYGSTKNLLPPEVQNVLSSSEERVVTISRPVGTAFQQIYTALEGLEKSLGLDPNDPIIPFVLFIGASAALWGSYWLFTYGGYEGDLTPKSTLELLRGKDDVVLIDVRPEDLRERYGIPDLRRAARFRYGNVTLPEVDGSVRKLLKSGKDLDDTLIAAVIRNLKIIQDRSKVVVMDADGTRAKSIARALKKLGIKRPYLVQGGFQSWVKEGLRVKELKPETALTIINEEAEAILEDINPTPVKVVGYGVGFIAALYALLEWEKTLQFIGVIGIGQCFRFCLSIRGHMQGGSFPSFTYPMLMANLSYLPPHRHSLIDCDFFQTIYRRIASYEDAEDFKQDVRQLLAPVRLGGQAISWAAGKLETNGIGLPTSPSSSDVQNRVLQAAAKHESQPSDGEETQDSSPNLTENVDLSEA</sequence>
<dbReference type="GO" id="GO:0090333">
    <property type="term" value="P:regulation of stomatal closure"/>
    <property type="evidence" value="ECO:0007669"/>
    <property type="project" value="InterPro"/>
</dbReference>
<gene>
    <name evidence="3" type="ORF">CEY00_Acc00358</name>
</gene>
<comment type="caution">
    <text evidence="3">The sequence shown here is derived from an EMBL/GenBank/DDBJ whole genome shotgun (WGS) entry which is preliminary data.</text>
</comment>
<dbReference type="Proteomes" id="UP000241394">
    <property type="component" value="Chromosome LG1"/>
</dbReference>
<dbReference type="FunCoup" id="A0A2R6S0G1">
    <property type="interactions" value="2613"/>
</dbReference>
<evidence type="ECO:0000313" key="4">
    <source>
        <dbReference type="Proteomes" id="UP000241394"/>
    </source>
</evidence>
<dbReference type="Gene3D" id="3.40.250.10">
    <property type="entry name" value="Rhodanese-like domain"/>
    <property type="match status" value="1"/>
</dbReference>
<dbReference type="PANTHER" id="PTHR34209">
    <property type="entry name" value="RHODANESE/CELL CYCLE CONTROL PHOSPHATASE SUPERFAMILY PROTEIN"/>
    <property type="match status" value="1"/>
</dbReference>
<proteinExistence type="predicted"/>
<dbReference type="GO" id="GO:0071277">
    <property type="term" value="P:cellular response to calcium ion"/>
    <property type="evidence" value="ECO:0007669"/>
    <property type="project" value="InterPro"/>
</dbReference>
<protein>
    <submittedName>
        <fullName evidence="3">Calcium sensing receptor like</fullName>
    </submittedName>
</protein>
<dbReference type="AlphaFoldDB" id="A0A2R6S0G1"/>
<evidence type="ECO:0000313" key="3">
    <source>
        <dbReference type="EMBL" id="PSS35746.1"/>
    </source>
</evidence>
<feature type="compositionally biased region" description="Polar residues" evidence="1">
    <location>
        <begin position="699"/>
        <end position="713"/>
    </location>
</feature>
<dbReference type="Gramene" id="PSS35746">
    <property type="protein sequence ID" value="PSS35746"/>
    <property type="gene ID" value="CEY00_Acc00358"/>
</dbReference>
<dbReference type="Gene3D" id="1.20.120.20">
    <property type="entry name" value="Apolipoprotein"/>
    <property type="match status" value="1"/>
</dbReference>
<feature type="region of interest" description="Disordered" evidence="1">
    <location>
        <begin position="666"/>
        <end position="713"/>
    </location>
</feature>
<reference evidence="4" key="2">
    <citation type="journal article" date="2018" name="BMC Genomics">
        <title>A manually annotated Actinidia chinensis var. chinensis (kiwifruit) genome highlights the challenges associated with draft genomes and gene prediction in plants.</title>
        <authorList>
            <person name="Pilkington S.M."/>
            <person name="Crowhurst R."/>
            <person name="Hilario E."/>
            <person name="Nardozza S."/>
            <person name="Fraser L."/>
            <person name="Peng Y."/>
            <person name="Gunaseelan K."/>
            <person name="Simpson R."/>
            <person name="Tahir J."/>
            <person name="Deroles S.C."/>
            <person name="Templeton K."/>
            <person name="Luo Z."/>
            <person name="Davy M."/>
            <person name="Cheng C."/>
            <person name="McNeilage M."/>
            <person name="Scaglione D."/>
            <person name="Liu Y."/>
            <person name="Zhang Q."/>
            <person name="Datson P."/>
            <person name="De Silva N."/>
            <person name="Gardiner S.E."/>
            <person name="Bassett H."/>
            <person name="Chagne D."/>
            <person name="McCallum J."/>
            <person name="Dzierzon H."/>
            <person name="Deng C."/>
            <person name="Wang Y.Y."/>
            <person name="Barron L."/>
            <person name="Manako K."/>
            <person name="Bowen J."/>
            <person name="Foster T.M."/>
            <person name="Erridge Z.A."/>
            <person name="Tiffin H."/>
            <person name="Waite C.N."/>
            <person name="Davies K.M."/>
            <person name="Grierson E.P."/>
            <person name="Laing W.A."/>
            <person name="Kirk R."/>
            <person name="Chen X."/>
            <person name="Wood M."/>
            <person name="Montefiori M."/>
            <person name="Brummell D.A."/>
            <person name="Schwinn K.E."/>
            <person name="Catanach A."/>
            <person name="Fullerton C."/>
            <person name="Li D."/>
            <person name="Meiyalaghan S."/>
            <person name="Nieuwenhuizen N."/>
            <person name="Read N."/>
            <person name="Prakash R."/>
            <person name="Hunter D."/>
            <person name="Zhang H."/>
            <person name="McKenzie M."/>
            <person name="Knabel M."/>
            <person name="Harris A."/>
            <person name="Allan A.C."/>
            <person name="Gleave A."/>
            <person name="Chen A."/>
            <person name="Janssen B.J."/>
            <person name="Plunkett B."/>
            <person name="Ampomah-Dwamena C."/>
            <person name="Voogd C."/>
            <person name="Leif D."/>
            <person name="Lafferty D."/>
            <person name="Souleyre E.J.F."/>
            <person name="Varkonyi-Gasic E."/>
            <person name="Gambi F."/>
            <person name="Hanley J."/>
            <person name="Yao J.L."/>
            <person name="Cheung J."/>
            <person name="David K.M."/>
            <person name="Warren B."/>
            <person name="Marsh K."/>
            <person name="Snowden K.C."/>
            <person name="Lin-Wang K."/>
            <person name="Brian L."/>
            <person name="Martinez-Sanchez M."/>
            <person name="Wang M."/>
            <person name="Ileperuma N."/>
            <person name="Macnee N."/>
            <person name="Campin R."/>
            <person name="McAtee P."/>
            <person name="Drummond R.S.M."/>
            <person name="Espley R.V."/>
            <person name="Ireland H.S."/>
            <person name="Wu R."/>
            <person name="Atkinson R.G."/>
            <person name="Karunairetnam S."/>
            <person name="Bulley S."/>
            <person name="Chunkath S."/>
            <person name="Hanley Z."/>
            <person name="Storey R."/>
            <person name="Thrimawithana A.H."/>
            <person name="Thomson S."/>
            <person name="David C."/>
            <person name="Testolin R."/>
            <person name="Huang H."/>
            <person name="Hellens R.P."/>
            <person name="Schaffer R.J."/>
        </authorList>
    </citation>
    <scope>NUCLEOTIDE SEQUENCE [LARGE SCALE GENOMIC DNA]</scope>
    <source>
        <strain evidence="4">cv. Red5</strain>
    </source>
</reference>
<dbReference type="EMBL" id="NKQK01000001">
    <property type="protein sequence ID" value="PSS35746.1"/>
    <property type="molecule type" value="Genomic_DNA"/>
</dbReference>
<dbReference type="SMART" id="SM00450">
    <property type="entry name" value="RHOD"/>
    <property type="match status" value="1"/>
</dbReference>
<dbReference type="SUPFAM" id="SSF52821">
    <property type="entry name" value="Rhodanese/Cell cycle control phosphatase"/>
    <property type="match status" value="1"/>
</dbReference>
<accession>A0A2R6S0G1</accession>
<dbReference type="OMA" id="TIGLTYW"/>
<evidence type="ECO:0000259" key="2">
    <source>
        <dbReference type="PROSITE" id="PS50206"/>
    </source>
</evidence>
<dbReference type="CDD" id="cd00158">
    <property type="entry name" value="RHOD"/>
    <property type="match status" value="1"/>
</dbReference>
<dbReference type="InterPro" id="IPR044690">
    <property type="entry name" value="CAS_plant"/>
</dbReference>
<feature type="compositionally biased region" description="Polar residues" evidence="1">
    <location>
        <begin position="669"/>
        <end position="680"/>
    </location>
</feature>
<dbReference type="InterPro" id="IPR001763">
    <property type="entry name" value="Rhodanese-like_dom"/>
</dbReference>
<name>A0A2R6S0G1_ACTCC</name>
<dbReference type="InterPro" id="IPR036873">
    <property type="entry name" value="Rhodanese-like_dom_sf"/>
</dbReference>
<reference evidence="3 4" key="1">
    <citation type="submission" date="2017-07" db="EMBL/GenBank/DDBJ databases">
        <title>An improved, manually edited Actinidia chinensis var. chinensis (kiwifruit) genome highlights the challenges associated with draft genomes and gene prediction in plants.</title>
        <authorList>
            <person name="Pilkington S."/>
            <person name="Crowhurst R."/>
            <person name="Hilario E."/>
            <person name="Nardozza S."/>
            <person name="Fraser L."/>
            <person name="Peng Y."/>
            <person name="Gunaseelan K."/>
            <person name="Simpson R."/>
            <person name="Tahir J."/>
            <person name="Deroles S."/>
            <person name="Templeton K."/>
            <person name="Luo Z."/>
            <person name="Davy M."/>
            <person name="Cheng C."/>
            <person name="Mcneilage M."/>
            <person name="Scaglione D."/>
            <person name="Liu Y."/>
            <person name="Zhang Q."/>
            <person name="Datson P."/>
            <person name="De Silva N."/>
            <person name="Gardiner S."/>
            <person name="Bassett H."/>
            <person name="Chagne D."/>
            <person name="Mccallum J."/>
            <person name="Dzierzon H."/>
            <person name="Deng C."/>
            <person name="Wang Y.-Y."/>
            <person name="Barron N."/>
            <person name="Manako K."/>
            <person name="Bowen J."/>
            <person name="Foster T."/>
            <person name="Erridge Z."/>
            <person name="Tiffin H."/>
            <person name="Waite C."/>
            <person name="Davies K."/>
            <person name="Grierson E."/>
            <person name="Laing W."/>
            <person name="Kirk R."/>
            <person name="Chen X."/>
            <person name="Wood M."/>
            <person name="Montefiori M."/>
            <person name="Brummell D."/>
            <person name="Schwinn K."/>
            <person name="Catanach A."/>
            <person name="Fullerton C."/>
            <person name="Li D."/>
            <person name="Meiyalaghan S."/>
            <person name="Nieuwenhuizen N."/>
            <person name="Read N."/>
            <person name="Prakash R."/>
            <person name="Hunter D."/>
            <person name="Zhang H."/>
            <person name="Mckenzie M."/>
            <person name="Knabel M."/>
            <person name="Harris A."/>
            <person name="Allan A."/>
            <person name="Chen A."/>
            <person name="Janssen B."/>
            <person name="Plunkett B."/>
            <person name="Dwamena C."/>
            <person name="Voogd C."/>
            <person name="Leif D."/>
            <person name="Lafferty D."/>
            <person name="Souleyre E."/>
            <person name="Varkonyi-Gasic E."/>
            <person name="Gambi F."/>
            <person name="Hanley J."/>
            <person name="Yao J.-L."/>
            <person name="Cheung J."/>
            <person name="David K."/>
            <person name="Warren B."/>
            <person name="Marsh K."/>
            <person name="Snowden K."/>
            <person name="Lin-Wang K."/>
            <person name="Brian L."/>
            <person name="Martinez-Sanchez M."/>
            <person name="Wang M."/>
            <person name="Ileperuma N."/>
            <person name="Macnee N."/>
            <person name="Campin R."/>
            <person name="Mcatee P."/>
            <person name="Drummond R."/>
            <person name="Espley R."/>
            <person name="Ireland H."/>
            <person name="Wu R."/>
            <person name="Atkinson R."/>
            <person name="Karunairetnam S."/>
            <person name="Bulley S."/>
            <person name="Chunkath S."/>
            <person name="Hanley Z."/>
            <person name="Storey R."/>
            <person name="Thrimawithana A."/>
            <person name="Thomson S."/>
            <person name="David C."/>
            <person name="Testolin R."/>
        </authorList>
    </citation>
    <scope>NUCLEOTIDE SEQUENCE [LARGE SCALE GENOMIC DNA]</scope>
    <source>
        <strain evidence="4">cv. Red5</strain>
        <tissue evidence="3">Young leaf</tissue>
    </source>
</reference>
<dbReference type="OrthoDB" id="551300at2759"/>
<dbReference type="InParanoid" id="A0A2R6S0G1"/>
<keyword evidence="3" id="KW-0675">Receptor</keyword>
<evidence type="ECO:0000256" key="1">
    <source>
        <dbReference type="SAM" id="MobiDB-lite"/>
    </source>
</evidence>
<feature type="domain" description="Rhodanese" evidence="2">
    <location>
        <begin position="397"/>
        <end position="515"/>
    </location>
</feature>
<organism evidence="3 4">
    <name type="scientific">Actinidia chinensis var. chinensis</name>
    <name type="common">Chinese soft-hair kiwi</name>
    <dbReference type="NCBI Taxonomy" id="1590841"/>
    <lineage>
        <taxon>Eukaryota</taxon>
        <taxon>Viridiplantae</taxon>
        <taxon>Streptophyta</taxon>
        <taxon>Embryophyta</taxon>
        <taxon>Tracheophyta</taxon>
        <taxon>Spermatophyta</taxon>
        <taxon>Magnoliopsida</taxon>
        <taxon>eudicotyledons</taxon>
        <taxon>Gunneridae</taxon>
        <taxon>Pentapetalae</taxon>
        <taxon>asterids</taxon>
        <taxon>Ericales</taxon>
        <taxon>Actinidiaceae</taxon>
        <taxon>Actinidia</taxon>
    </lineage>
</organism>
<dbReference type="Pfam" id="PF00581">
    <property type="entry name" value="Rhodanese"/>
    <property type="match status" value="1"/>
</dbReference>
<keyword evidence="4" id="KW-1185">Reference proteome</keyword>
<dbReference type="PROSITE" id="PS50206">
    <property type="entry name" value="RHODANESE_3"/>
    <property type="match status" value="1"/>
</dbReference>
<dbReference type="GO" id="GO:0009704">
    <property type="term" value="P:de-etiolation"/>
    <property type="evidence" value="ECO:0007669"/>
    <property type="project" value="InterPro"/>
</dbReference>
<dbReference type="STRING" id="1590841.A0A2R6S0G1"/>